<dbReference type="AlphaFoldDB" id="G2QN29"/>
<sequence length="92" mass="9179">MGQAGRYVKQRPAVQVLGTGAEASLLALFPILLAAEKPRAAASAGGGGGGVGAAAREVCGDAKPTKLTSVQWSRPAAAQSLTDASGFLKRSK</sequence>
<dbReference type="VEuPathDB" id="FungiDB:MYCTH_2312654"/>
<reference evidence="1 2" key="1">
    <citation type="journal article" date="2011" name="Nat. Biotechnol.">
        <title>Comparative genomic analysis of the thermophilic biomass-degrading fungi Myceliophthora thermophila and Thielavia terrestris.</title>
        <authorList>
            <person name="Berka R.M."/>
            <person name="Grigoriev I.V."/>
            <person name="Otillar R."/>
            <person name="Salamov A."/>
            <person name="Grimwood J."/>
            <person name="Reid I."/>
            <person name="Ishmael N."/>
            <person name="John T."/>
            <person name="Darmond C."/>
            <person name="Moisan M.-C."/>
            <person name="Henrissat B."/>
            <person name="Coutinho P.M."/>
            <person name="Lombard V."/>
            <person name="Natvig D.O."/>
            <person name="Lindquist E."/>
            <person name="Schmutz J."/>
            <person name="Lucas S."/>
            <person name="Harris P."/>
            <person name="Powlowski J."/>
            <person name="Bellemare A."/>
            <person name="Taylor D."/>
            <person name="Butler G."/>
            <person name="de Vries R.P."/>
            <person name="Allijn I.E."/>
            <person name="van den Brink J."/>
            <person name="Ushinsky S."/>
            <person name="Storms R."/>
            <person name="Powell A.J."/>
            <person name="Paulsen I.T."/>
            <person name="Elbourne L.D.H."/>
            <person name="Baker S.E."/>
            <person name="Magnuson J."/>
            <person name="LaBoissiere S."/>
            <person name="Clutterbuck A.J."/>
            <person name="Martinez D."/>
            <person name="Wogulis M."/>
            <person name="de Leon A.L."/>
            <person name="Rey M.W."/>
            <person name="Tsang A."/>
        </authorList>
    </citation>
    <scope>NUCLEOTIDE SEQUENCE [LARGE SCALE GENOMIC DNA]</scope>
    <source>
        <strain evidence="2">ATCC 42464 / BCRC 31852 / DSM 1799</strain>
    </source>
</reference>
<protein>
    <submittedName>
        <fullName evidence="1">Uncharacterized protein</fullName>
    </submittedName>
</protein>
<gene>
    <name evidence="1" type="ORF">MYCTH_2312654</name>
</gene>
<dbReference type="GeneID" id="11509620"/>
<name>G2QN29_THET4</name>
<dbReference type="InParanoid" id="G2QN29"/>
<proteinExistence type="predicted"/>
<dbReference type="EMBL" id="CP003008">
    <property type="protein sequence ID" value="AEO61902.1"/>
    <property type="molecule type" value="Genomic_DNA"/>
</dbReference>
<dbReference type="Proteomes" id="UP000007322">
    <property type="component" value="Chromosome 7"/>
</dbReference>
<dbReference type="KEGG" id="mtm:MYCTH_2312654"/>
<keyword evidence="2" id="KW-1185">Reference proteome</keyword>
<dbReference type="RefSeq" id="XP_003667147.1">
    <property type="nucleotide sequence ID" value="XM_003667099.1"/>
</dbReference>
<organism evidence="1 2">
    <name type="scientific">Thermothelomyces thermophilus (strain ATCC 42464 / BCRC 31852 / DSM 1799)</name>
    <name type="common">Sporotrichum thermophile</name>
    <dbReference type="NCBI Taxonomy" id="573729"/>
    <lineage>
        <taxon>Eukaryota</taxon>
        <taxon>Fungi</taxon>
        <taxon>Dikarya</taxon>
        <taxon>Ascomycota</taxon>
        <taxon>Pezizomycotina</taxon>
        <taxon>Sordariomycetes</taxon>
        <taxon>Sordariomycetidae</taxon>
        <taxon>Sordariales</taxon>
        <taxon>Chaetomiaceae</taxon>
        <taxon>Thermothelomyces</taxon>
    </lineage>
</organism>
<accession>G2QN29</accession>
<dbReference type="HOGENOM" id="CLU_2414837_0_0_1"/>
<evidence type="ECO:0000313" key="2">
    <source>
        <dbReference type="Proteomes" id="UP000007322"/>
    </source>
</evidence>
<evidence type="ECO:0000313" key="1">
    <source>
        <dbReference type="EMBL" id="AEO61902.1"/>
    </source>
</evidence>